<organism evidence="9 10">
    <name type="scientific">Cavenderia fasciculata</name>
    <name type="common">Slime mold</name>
    <name type="synonym">Dictyostelium fasciculatum</name>
    <dbReference type="NCBI Taxonomy" id="261658"/>
    <lineage>
        <taxon>Eukaryota</taxon>
        <taxon>Amoebozoa</taxon>
        <taxon>Evosea</taxon>
        <taxon>Eumycetozoa</taxon>
        <taxon>Dictyostelia</taxon>
        <taxon>Acytosteliales</taxon>
        <taxon>Cavenderiaceae</taxon>
        <taxon>Cavenderia</taxon>
    </lineage>
</organism>
<evidence type="ECO:0000256" key="1">
    <source>
        <dbReference type="ARBA" id="ARBA00004127"/>
    </source>
</evidence>
<feature type="transmembrane region" description="Helical" evidence="7">
    <location>
        <begin position="382"/>
        <end position="406"/>
    </location>
</feature>
<protein>
    <recommendedName>
        <fullName evidence="8">Major facilitator superfamily (MFS) profile domain-containing protein</fullName>
    </recommendedName>
</protein>
<evidence type="ECO:0000256" key="2">
    <source>
        <dbReference type="ARBA" id="ARBA00022448"/>
    </source>
</evidence>
<dbReference type="PANTHER" id="PTHR23510">
    <property type="entry name" value="INNER MEMBRANE TRANSPORT PROTEIN YAJR"/>
    <property type="match status" value="1"/>
</dbReference>
<feature type="region of interest" description="Disordered" evidence="6">
    <location>
        <begin position="489"/>
        <end position="510"/>
    </location>
</feature>
<dbReference type="EMBL" id="GL883006">
    <property type="protein sequence ID" value="EGG24643.1"/>
    <property type="molecule type" value="Genomic_DNA"/>
</dbReference>
<dbReference type="GO" id="GO:0005765">
    <property type="term" value="C:lysosomal membrane"/>
    <property type="evidence" value="ECO:0007669"/>
    <property type="project" value="TreeGrafter"/>
</dbReference>
<feature type="transmembrane region" description="Helical" evidence="7">
    <location>
        <begin position="148"/>
        <end position="170"/>
    </location>
</feature>
<dbReference type="PRINTS" id="PR01035">
    <property type="entry name" value="TCRTETA"/>
</dbReference>
<feature type="transmembrane region" description="Helical" evidence="7">
    <location>
        <begin position="121"/>
        <end position="142"/>
    </location>
</feature>
<dbReference type="Gene3D" id="1.20.1250.20">
    <property type="entry name" value="MFS general substrate transporter like domains"/>
    <property type="match status" value="1"/>
</dbReference>
<evidence type="ECO:0000256" key="6">
    <source>
        <dbReference type="SAM" id="MobiDB-lite"/>
    </source>
</evidence>
<dbReference type="GO" id="GO:0005770">
    <property type="term" value="C:late endosome"/>
    <property type="evidence" value="ECO:0007669"/>
    <property type="project" value="EnsemblProtists"/>
</dbReference>
<keyword evidence="4 7" id="KW-1133">Transmembrane helix</keyword>
<feature type="transmembrane region" description="Helical" evidence="7">
    <location>
        <begin position="418"/>
        <end position="436"/>
    </location>
</feature>
<name>F4PIR4_CACFS</name>
<dbReference type="InterPro" id="IPR011701">
    <property type="entry name" value="MFS"/>
</dbReference>
<dbReference type="GeneID" id="14876970"/>
<feature type="transmembrane region" description="Helical" evidence="7">
    <location>
        <begin position="50"/>
        <end position="71"/>
    </location>
</feature>
<feature type="transmembrane region" description="Helical" evidence="7">
    <location>
        <begin position="221"/>
        <end position="239"/>
    </location>
</feature>
<gene>
    <name evidence="9" type="ORF">DFA_02887</name>
</gene>
<dbReference type="Proteomes" id="UP000007797">
    <property type="component" value="Unassembled WGS sequence"/>
</dbReference>
<feature type="compositionally biased region" description="Low complexity" evidence="6">
    <location>
        <begin position="493"/>
        <end position="510"/>
    </location>
</feature>
<evidence type="ECO:0000313" key="9">
    <source>
        <dbReference type="EMBL" id="EGG24643.1"/>
    </source>
</evidence>
<keyword evidence="3 7" id="KW-0812">Transmembrane</keyword>
<sequence>MSLQYSKDDIERVNNGASYNRYTLNDEDDDLLPKPAHGSQVHPVQPSNKYAMYINLMVLTVFLQSIGFTVMMPSMFDYLKYIDPSFGQYNGWIIACYSAGQFIASPLFGWWSNRRPTREPLVISIVISMIGNILYAVCYLFGSKAVFIMAVARFIVGFGAGNVSVCRAFASEKSDISNKTTTMGKMSGAQGVGFVLGPGIGFLMAYLHAQKGQFLFNQYTAPAYLSVVTAAFNILILLIKFDPPREDKKSAGEETKPLLGGDVEEDGASVGTPIKKAHNETLPIFVSIYLFAVVISIFAVFETILTEMTAKDYNWQVKANGFILGGTGILSVAVFIIIAMPFIKKIDDRKTALFGFLSLFIALLLLANYGAPFHWENSLPKWQFFLGSVFVSIGYPIASSLIYAIFSKVLNPKLQGTKMGWLTAGGSLARMLGPIWAQSIWNYKADTSPTLGGEVLFFTTAGIALSGFVVLLAFYRKLSPHPDYVVPILQQKPPTSTPTTPTTTATETSH</sequence>
<feature type="domain" description="Major facilitator superfamily (MFS) profile" evidence="8">
    <location>
        <begin position="53"/>
        <end position="479"/>
    </location>
</feature>
<comment type="subcellular location">
    <subcellularLocation>
        <location evidence="1">Endomembrane system</location>
        <topology evidence="1">Multi-pass membrane protein</topology>
    </subcellularLocation>
</comment>
<feature type="transmembrane region" description="Helical" evidence="7">
    <location>
        <begin position="91"/>
        <end position="109"/>
    </location>
</feature>
<feature type="transmembrane region" description="Helical" evidence="7">
    <location>
        <begin position="456"/>
        <end position="475"/>
    </location>
</feature>
<dbReference type="Pfam" id="PF07690">
    <property type="entry name" value="MFS_1"/>
    <property type="match status" value="1"/>
</dbReference>
<dbReference type="GO" id="GO:0022857">
    <property type="term" value="F:transmembrane transporter activity"/>
    <property type="evidence" value="ECO:0007669"/>
    <property type="project" value="InterPro"/>
</dbReference>
<accession>F4PIR4</accession>
<dbReference type="SUPFAM" id="SSF103473">
    <property type="entry name" value="MFS general substrate transporter"/>
    <property type="match status" value="1"/>
</dbReference>
<dbReference type="GO" id="GO:0005783">
    <property type="term" value="C:endoplasmic reticulum"/>
    <property type="evidence" value="ECO:0007669"/>
    <property type="project" value="EnsemblProtists"/>
</dbReference>
<proteinExistence type="predicted"/>
<dbReference type="RefSeq" id="XP_004362494.1">
    <property type="nucleotide sequence ID" value="XM_004362437.1"/>
</dbReference>
<feature type="transmembrane region" description="Helical" evidence="7">
    <location>
        <begin position="282"/>
        <end position="301"/>
    </location>
</feature>
<dbReference type="AlphaFoldDB" id="F4PIR4"/>
<dbReference type="OrthoDB" id="370281at2759"/>
<dbReference type="GO" id="GO:0019954">
    <property type="term" value="P:asexual reproduction"/>
    <property type="evidence" value="ECO:0007669"/>
    <property type="project" value="EnsemblProtists"/>
</dbReference>
<evidence type="ECO:0000256" key="3">
    <source>
        <dbReference type="ARBA" id="ARBA00022692"/>
    </source>
</evidence>
<dbReference type="InterPro" id="IPR020846">
    <property type="entry name" value="MFS_dom"/>
</dbReference>
<evidence type="ECO:0000313" key="10">
    <source>
        <dbReference type="Proteomes" id="UP000007797"/>
    </source>
</evidence>
<reference evidence="10" key="1">
    <citation type="journal article" date="2011" name="Genome Res.">
        <title>Phylogeny-wide analysis of social amoeba genomes highlights ancient origins for complex intercellular communication.</title>
        <authorList>
            <person name="Heidel A.J."/>
            <person name="Lawal H.M."/>
            <person name="Felder M."/>
            <person name="Schilde C."/>
            <person name="Helps N.R."/>
            <person name="Tunggal B."/>
            <person name="Rivero F."/>
            <person name="John U."/>
            <person name="Schleicher M."/>
            <person name="Eichinger L."/>
            <person name="Platzer M."/>
            <person name="Noegel A.A."/>
            <person name="Schaap P."/>
            <person name="Gloeckner G."/>
        </authorList>
    </citation>
    <scope>NUCLEOTIDE SEQUENCE [LARGE SCALE GENOMIC DNA]</scope>
    <source>
        <strain evidence="10">SH3</strain>
    </source>
</reference>
<keyword evidence="5 7" id="KW-0472">Membrane</keyword>
<dbReference type="InterPro" id="IPR001958">
    <property type="entry name" value="Tet-R_TetA/multi-R_MdtG-like"/>
</dbReference>
<dbReference type="OMA" id="GTKMGWL"/>
<dbReference type="InterPro" id="IPR051068">
    <property type="entry name" value="MFS_Domain-Containing_Protein"/>
</dbReference>
<feature type="transmembrane region" description="Helical" evidence="7">
    <location>
        <begin position="191"/>
        <end position="209"/>
    </location>
</feature>
<evidence type="ECO:0000256" key="7">
    <source>
        <dbReference type="SAM" id="Phobius"/>
    </source>
</evidence>
<dbReference type="CDD" id="cd17326">
    <property type="entry name" value="MFS_MFSD8"/>
    <property type="match status" value="1"/>
</dbReference>
<feature type="transmembrane region" description="Helical" evidence="7">
    <location>
        <begin position="321"/>
        <end position="340"/>
    </location>
</feature>
<dbReference type="KEGG" id="dfa:DFA_02887"/>
<dbReference type="GO" id="GO:0006907">
    <property type="term" value="P:pinocytosis"/>
    <property type="evidence" value="ECO:0007669"/>
    <property type="project" value="EnsemblProtists"/>
</dbReference>
<dbReference type="GO" id="GO:0030587">
    <property type="term" value="P:sorocarp development"/>
    <property type="evidence" value="ECO:0007669"/>
    <property type="project" value="EnsemblProtists"/>
</dbReference>
<dbReference type="PROSITE" id="PS50850">
    <property type="entry name" value="MFS"/>
    <property type="match status" value="1"/>
</dbReference>
<feature type="transmembrane region" description="Helical" evidence="7">
    <location>
        <begin position="352"/>
        <end position="370"/>
    </location>
</feature>
<dbReference type="GO" id="GO:0000281">
    <property type="term" value="P:mitotic cytokinesis"/>
    <property type="evidence" value="ECO:0007669"/>
    <property type="project" value="EnsemblProtists"/>
</dbReference>
<dbReference type="InterPro" id="IPR036259">
    <property type="entry name" value="MFS_trans_sf"/>
</dbReference>
<evidence type="ECO:0000256" key="4">
    <source>
        <dbReference type="ARBA" id="ARBA00022989"/>
    </source>
</evidence>
<dbReference type="GO" id="GO:0050708">
    <property type="term" value="P:regulation of protein secretion"/>
    <property type="evidence" value="ECO:0007669"/>
    <property type="project" value="EnsemblProtists"/>
</dbReference>
<evidence type="ECO:0000256" key="5">
    <source>
        <dbReference type="ARBA" id="ARBA00023136"/>
    </source>
</evidence>
<evidence type="ECO:0000259" key="8">
    <source>
        <dbReference type="PROSITE" id="PS50850"/>
    </source>
</evidence>
<keyword evidence="10" id="KW-1185">Reference proteome</keyword>
<dbReference type="PANTHER" id="PTHR23510:SF3">
    <property type="entry name" value="MAJOR FACILITATOR SUPERFAMILY DOMAIN-CONTAINING PROTEIN 8"/>
    <property type="match status" value="1"/>
</dbReference>
<keyword evidence="2" id="KW-0813">Transport</keyword>